<accession>A0A3R6JDX3</accession>
<dbReference type="Proteomes" id="UP000286598">
    <property type="component" value="Unassembled WGS sequence"/>
</dbReference>
<dbReference type="EMBL" id="QRNO01000006">
    <property type="protein sequence ID" value="RHK52403.1"/>
    <property type="molecule type" value="Genomic_DNA"/>
</dbReference>
<dbReference type="AlphaFoldDB" id="A0A3R6JDX3"/>
<organism evidence="1 2">
    <name type="scientific">Leyella stercorea</name>
    <dbReference type="NCBI Taxonomy" id="363265"/>
    <lineage>
        <taxon>Bacteria</taxon>
        <taxon>Pseudomonadati</taxon>
        <taxon>Bacteroidota</taxon>
        <taxon>Bacteroidia</taxon>
        <taxon>Bacteroidales</taxon>
        <taxon>Prevotellaceae</taxon>
        <taxon>Leyella</taxon>
    </lineage>
</organism>
<evidence type="ECO:0000313" key="1">
    <source>
        <dbReference type="EMBL" id="RHK52403.1"/>
    </source>
</evidence>
<reference evidence="1 2" key="1">
    <citation type="submission" date="2018-08" db="EMBL/GenBank/DDBJ databases">
        <title>A genome reference for cultivated species of the human gut microbiota.</title>
        <authorList>
            <person name="Zou Y."/>
            <person name="Xue W."/>
            <person name="Luo G."/>
        </authorList>
    </citation>
    <scope>NUCLEOTIDE SEQUENCE [LARGE SCALE GENOMIC DNA]</scope>
    <source>
        <strain evidence="1 2">AF42-9</strain>
    </source>
</reference>
<gene>
    <name evidence="1" type="ORF">DW060_02485</name>
</gene>
<protein>
    <submittedName>
        <fullName evidence="1">Uncharacterized protein</fullName>
    </submittedName>
</protein>
<evidence type="ECO:0000313" key="2">
    <source>
        <dbReference type="Proteomes" id="UP000286598"/>
    </source>
</evidence>
<comment type="caution">
    <text evidence="1">The sequence shown here is derived from an EMBL/GenBank/DDBJ whole genome shotgun (WGS) entry which is preliminary data.</text>
</comment>
<proteinExistence type="predicted"/>
<name>A0A3R6JDX3_9BACT</name>
<keyword evidence="2" id="KW-1185">Reference proteome</keyword>
<sequence length="78" mass="9146">MSNFKMLFMVHKNFSKSVRVRYVLNGVPQEIDLACDEIPKELHYEELCNFAKNELLSTLMLNRNEDILSDIQIISLNK</sequence>